<reference evidence="3 4" key="1">
    <citation type="submission" date="2019-11" db="EMBL/GenBank/DDBJ databases">
        <title>Draft genome sequences of five Paenibacillus species of dairy origin.</title>
        <authorList>
            <person name="Olajide A.M."/>
            <person name="Chen S."/>
            <person name="Lapointe G."/>
        </authorList>
    </citation>
    <scope>NUCLEOTIDE SEQUENCE [LARGE SCALE GENOMIC DNA]</scope>
    <source>
        <strain evidence="3 4">2CS3</strain>
    </source>
</reference>
<feature type="region of interest" description="Disordered" evidence="1">
    <location>
        <begin position="1"/>
        <end position="23"/>
    </location>
</feature>
<keyword evidence="2" id="KW-1133">Transmembrane helix</keyword>
<name>A0A7X2ZEU7_9BACL</name>
<feature type="transmembrane region" description="Helical" evidence="2">
    <location>
        <begin position="31"/>
        <end position="54"/>
    </location>
</feature>
<dbReference type="EMBL" id="WNZX01000028">
    <property type="protein sequence ID" value="MUG73592.1"/>
    <property type="molecule type" value="Genomic_DNA"/>
</dbReference>
<evidence type="ECO:0000256" key="1">
    <source>
        <dbReference type="SAM" id="MobiDB-lite"/>
    </source>
</evidence>
<gene>
    <name evidence="3" type="ORF">GNP93_23490</name>
</gene>
<proteinExistence type="predicted"/>
<accession>A0A7X2ZEU7</accession>
<keyword evidence="2" id="KW-0472">Membrane</keyword>
<evidence type="ECO:0000313" key="3">
    <source>
        <dbReference type="EMBL" id="MUG73592.1"/>
    </source>
</evidence>
<dbReference type="AlphaFoldDB" id="A0A7X2ZEU7"/>
<protein>
    <submittedName>
        <fullName evidence="3">Cytochrome c oxidase subunit 2A</fullName>
    </submittedName>
</protein>
<comment type="caution">
    <text evidence="3">The sequence shown here is derived from an EMBL/GenBank/DDBJ whole genome shotgun (WGS) entry which is preliminary data.</text>
</comment>
<dbReference type="RefSeq" id="WP_155615644.1">
    <property type="nucleotide sequence ID" value="NZ_JBDLZV010000001.1"/>
</dbReference>
<keyword evidence="4" id="KW-1185">Reference proteome</keyword>
<evidence type="ECO:0000256" key="2">
    <source>
        <dbReference type="SAM" id="Phobius"/>
    </source>
</evidence>
<sequence>MSADLQQIKEQTESRSIPEQPNQETEFKGTFVSVMALGAFVVLMWLAVFILFIVRQ</sequence>
<evidence type="ECO:0000313" key="4">
    <source>
        <dbReference type="Proteomes" id="UP000450917"/>
    </source>
</evidence>
<organism evidence="3 4">
    <name type="scientific">Paenibacillus validus</name>
    <dbReference type="NCBI Taxonomy" id="44253"/>
    <lineage>
        <taxon>Bacteria</taxon>
        <taxon>Bacillati</taxon>
        <taxon>Bacillota</taxon>
        <taxon>Bacilli</taxon>
        <taxon>Bacillales</taxon>
        <taxon>Paenibacillaceae</taxon>
        <taxon>Paenibacillus</taxon>
    </lineage>
</organism>
<keyword evidence="2" id="KW-0812">Transmembrane</keyword>
<dbReference type="Proteomes" id="UP000450917">
    <property type="component" value="Unassembled WGS sequence"/>
</dbReference>